<keyword evidence="6" id="KW-0496">Mitochondrion</keyword>
<dbReference type="RefSeq" id="YP_009628880.1">
    <property type="nucleotide sequence ID" value="NC_042171.1"/>
</dbReference>
<dbReference type="HAMAP" id="MF_00050">
    <property type="entry name" value="EF_Ts"/>
    <property type="match status" value="1"/>
</dbReference>
<sequence length="219" mass="24719">MTIKISAQYVKELRSQTGAGMMDCKKALQESDGNIEKAIESLRQKGLASASKKLNRTTAEGLIESYIHAGSRIGVIVEVNCETDFVARRIEFQELSRNIAMQIAACPAVEYVATRNIPDAVIERERYIEAGKEDLEDKPENIRIQIVEGRVKKRMDELSLLNQPFIRNTDITIDDLIKSNISLMGENIRVRRFVRFSLGEGIKKSSNNLAEEIENMTNK</sequence>
<dbReference type="SUPFAM" id="SSF54713">
    <property type="entry name" value="Elongation factor Ts (EF-Ts), dimerisation domain"/>
    <property type="match status" value="1"/>
</dbReference>
<dbReference type="InterPro" id="IPR018101">
    <property type="entry name" value="Transl_elong_Ts_CS"/>
</dbReference>
<dbReference type="PROSITE" id="PS01127">
    <property type="entry name" value="EF_TS_2"/>
    <property type="match status" value="1"/>
</dbReference>
<reference evidence="9" key="1">
    <citation type="journal article" date="2019" name="Phycologia">
        <title>Chloroplast and mitochondrial genomes of Balbiania investiens (Balbianiales, Nemaliophycidae).</title>
        <authorList>
            <person name="Evans J.R."/>
            <person name="StAmour N."/>
            <person name="Verbruggen H."/>
            <person name="Salomaki E.D."/>
            <person name="Vis M.L."/>
        </authorList>
    </citation>
    <scope>NUCLEOTIDE SEQUENCE</scope>
</reference>
<dbReference type="PROSITE" id="PS01126">
    <property type="entry name" value="EF_TS_1"/>
    <property type="match status" value="1"/>
</dbReference>
<keyword evidence="9" id="KW-0934">Plastid</keyword>
<evidence type="ECO:0000256" key="2">
    <source>
        <dbReference type="ARBA" id="ARBA00022768"/>
    </source>
</evidence>
<comment type="function">
    <text evidence="4 5 7">Associates with the EF-Tu.GDP complex and induces the exchange of GDP to GTP. It remains bound to the aminoacyl-tRNA.EF-Tu.GTP complex up to the GTP hydrolysis stage on the ribosome.</text>
</comment>
<evidence type="ECO:0000256" key="1">
    <source>
        <dbReference type="ARBA" id="ARBA00005532"/>
    </source>
</evidence>
<evidence type="ECO:0000259" key="8">
    <source>
        <dbReference type="Pfam" id="PF00889"/>
    </source>
</evidence>
<comment type="subcellular location">
    <subcellularLocation>
        <location evidence="5">Cytoplasm</location>
    </subcellularLocation>
    <subcellularLocation>
        <location evidence="6">Mitochondrion</location>
    </subcellularLocation>
</comment>
<dbReference type="SUPFAM" id="SSF46934">
    <property type="entry name" value="UBA-like"/>
    <property type="match status" value="1"/>
</dbReference>
<evidence type="ECO:0000256" key="5">
    <source>
        <dbReference type="HAMAP-Rule" id="MF_00050"/>
    </source>
</evidence>
<dbReference type="PANTHER" id="PTHR11741:SF10">
    <property type="entry name" value="POLYPROTEIN OF EF-TS, CHLOROPLASTIC"/>
    <property type="match status" value="1"/>
</dbReference>
<dbReference type="InterPro" id="IPR036402">
    <property type="entry name" value="EF-Ts_dimer_sf"/>
</dbReference>
<evidence type="ECO:0000256" key="6">
    <source>
        <dbReference type="HAMAP-Rule" id="MF_03135"/>
    </source>
</evidence>
<dbReference type="NCBIfam" id="TIGR00116">
    <property type="entry name" value="tsf"/>
    <property type="match status" value="1"/>
</dbReference>
<dbReference type="Pfam" id="PF00889">
    <property type="entry name" value="EF_TS"/>
    <property type="match status" value="1"/>
</dbReference>
<keyword evidence="5" id="KW-0963">Cytoplasm</keyword>
<dbReference type="Gene3D" id="1.10.8.10">
    <property type="entry name" value="DNA helicase RuvA subunit, C-terminal domain"/>
    <property type="match status" value="1"/>
</dbReference>
<dbReference type="Gene3D" id="1.10.286.20">
    <property type="match status" value="1"/>
</dbReference>
<dbReference type="PANTHER" id="PTHR11741">
    <property type="entry name" value="ELONGATION FACTOR TS"/>
    <property type="match status" value="1"/>
</dbReference>
<feature type="domain" description="Translation elongation factor EFTs/EF1B dimerisation" evidence="8">
    <location>
        <begin position="52"/>
        <end position="200"/>
    </location>
</feature>
<evidence type="ECO:0000256" key="4">
    <source>
        <dbReference type="ARBA" id="ARBA00025453"/>
    </source>
</evidence>
<accession>A0A4D6BNZ3</accession>
<dbReference type="InterPro" id="IPR001816">
    <property type="entry name" value="Transl_elong_EFTs/EF1B"/>
</dbReference>
<keyword evidence="2 5" id="KW-0251">Elongation factor</keyword>
<dbReference type="EMBL" id="MH026108">
    <property type="protein sequence ID" value="QBX88663.1"/>
    <property type="molecule type" value="Genomic_DNA"/>
</dbReference>
<protein>
    <recommendedName>
        <fullName evidence="6">Elongation factor Ts, mitochondrial</fullName>
        <shortName evidence="6">EF-Ts</shortName>
        <shortName evidence="6">EF-TsMt</shortName>
    </recommendedName>
</protein>
<proteinExistence type="inferred from homology"/>
<geneLocation type="plastid" evidence="9"/>
<dbReference type="Gene3D" id="3.30.479.20">
    <property type="entry name" value="Elongation factor Ts, dimerisation domain"/>
    <property type="match status" value="1"/>
</dbReference>
<evidence type="ECO:0000256" key="7">
    <source>
        <dbReference type="RuleBase" id="RU000642"/>
    </source>
</evidence>
<dbReference type="GeneID" id="40138821"/>
<gene>
    <name evidence="9" type="primary">tsf</name>
</gene>
<keyword evidence="3 5" id="KW-0648">Protein biosynthesis</keyword>
<dbReference type="GO" id="GO:0070125">
    <property type="term" value="P:mitochondrial translational elongation"/>
    <property type="evidence" value="ECO:0007669"/>
    <property type="project" value="TreeGrafter"/>
</dbReference>
<dbReference type="InterPro" id="IPR014039">
    <property type="entry name" value="Transl_elong_EFTs/EF1B_dimer"/>
</dbReference>
<dbReference type="GO" id="GO:0003746">
    <property type="term" value="F:translation elongation factor activity"/>
    <property type="evidence" value="ECO:0007669"/>
    <property type="project" value="UniProtKB-UniRule"/>
</dbReference>
<name>A0A4D6BNZ3_9FLOR</name>
<evidence type="ECO:0000256" key="3">
    <source>
        <dbReference type="ARBA" id="ARBA00022917"/>
    </source>
</evidence>
<dbReference type="InterPro" id="IPR009060">
    <property type="entry name" value="UBA-like_sf"/>
</dbReference>
<dbReference type="GO" id="GO:0005739">
    <property type="term" value="C:mitochondrion"/>
    <property type="evidence" value="ECO:0007669"/>
    <property type="project" value="UniProtKB-SubCell"/>
</dbReference>
<evidence type="ECO:0000313" key="9">
    <source>
        <dbReference type="EMBL" id="QBX88663.1"/>
    </source>
</evidence>
<dbReference type="AlphaFoldDB" id="A0A4D6BNZ3"/>
<dbReference type="CDD" id="cd14275">
    <property type="entry name" value="UBA_EF-Ts"/>
    <property type="match status" value="1"/>
</dbReference>
<dbReference type="FunFam" id="1.10.8.10:FF:000001">
    <property type="entry name" value="Elongation factor Ts"/>
    <property type="match status" value="1"/>
</dbReference>
<comment type="similarity">
    <text evidence="1 5 7">Belongs to the EF-Ts family.</text>
</comment>
<organism evidence="9">
    <name type="scientific">Balbiania investiens</name>
    <dbReference type="NCBI Taxonomy" id="111861"/>
    <lineage>
        <taxon>Eukaryota</taxon>
        <taxon>Rhodophyta</taxon>
        <taxon>Florideophyceae</taxon>
        <taxon>Nemaliophycidae</taxon>
        <taxon>Balbianiales</taxon>
        <taxon>Balbianiaceae</taxon>
        <taxon>Balbiania</taxon>
    </lineage>
</organism>